<dbReference type="Gene3D" id="3.30.420.10">
    <property type="entry name" value="Ribonuclease H-like superfamily/Ribonuclease H"/>
    <property type="match status" value="1"/>
</dbReference>
<reference evidence="2 3" key="1">
    <citation type="submission" date="2024-03" db="EMBL/GenBank/DDBJ databases">
        <title>Actinomycetospora sp. OC33-EN06, a novel actinomycete isolated from wild orchid (Aerides multiflora).</title>
        <authorList>
            <person name="Suriyachadkun C."/>
        </authorList>
    </citation>
    <scope>NUCLEOTIDE SEQUENCE [LARGE SCALE GENOMIC DNA]</scope>
    <source>
        <strain evidence="2 3">OC33-EN06</strain>
    </source>
</reference>
<dbReference type="InterPro" id="IPR009057">
    <property type="entry name" value="Homeodomain-like_sf"/>
</dbReference>
<dbReference type="PROSITE" id="PS50994">
    <property type="entry name" value="INTEGRASE"/>
    <property type="match status" value="1"/>
</dbReference>
<evidence type="ECO:0000259" key="1">
    <source>
        <dbReference type="PROSITE" id="PS50994"/>
    </source>
</evidence>
<dbReference type="InterPro" id="IPR001584">
    <property type="entry name" value="Integrase_cat-core"/>
</dbReference>
<evidence type="ECO:0000313" key="2">
    <source>
        <dbReference type="EMBL" id="MEJ2885895.1"/>
    </source>
</evidence>
<organism evidence="2 3">
    <name type="scientific">Actinomycetospora aeridis</name>
    <dbReference type="NCBI Taxonomy" id="3129231"/>
    <lineage>
        <taxon>Bacteria</taxon>
        <taxon>Bacillati</taxon>
        <taxon>Actinomycetota</taxon>
        <taxon>Actinomycetes</taxon>
        <taxon>Pseudonocardiales</taxon>
        <taxon>Pseudonocardiaceae</taxon>
        <taxon>Actinomycetospora</taxon>
    </lineage>
</organism>
<comment type="caution">
    <text evidence="2">The sequence shown here is derived from an EMBL/GenBank/DDBJ whole genome shotgun (WGS) entry which is preliminary data.</text>
</comment>
<dbReference type="EMBL" id="JBBEGL010000002">
    <property type="protein sequence ID" value="MEJ2885895.1"/>
    <property type="molecule type" value="Genomic_DNA"/>
</dbReference>
<evidence type="ECO:0000313" key="3">
    <source>
        <dbReference type="Proteomes" id="UP001370100"/>
    </source>
</evidence>
<gene>
    <name evidence="2" type="ORF">WCD41_05500</name>
</gene>
<dbReference type="Proteomes" id="UP001370100">
    <property type="component" value="Unassembled WGS sequence"/>
</dbReference>
<dbReference type="Pfam" id="PF13565">
    <property type="entry name" value="HTH_32"/>
    <property type="match status" value="1"/>
</dbReference>
<dbReference type="InterPro" id="IPR036388">
    <property type="entry name" value="WH-like_DNA-bd_sf"/>
</dbReference>
<accession>A0ABU8N0J3</accession>
<name>A0ABU8N0J3_9PSEU</name>
<dbReference type="RefSeq" id="WP_337712392.1">
    <property type="nucleotide sequence ID" value="NZ_JBBEGL010000002.1"/>
</dbReference>
<proteinExistence type="predicted"/>
<keyword evidence="3" id="KW-1185">Reference proteome</keyword>
<dbReference type="PANTHER" id="PTHR35004:SF6">
    <property type="entry name" value="TRANSPOSASE"/>
    <property type="match status" value="1"/>
</dbReference>
<dbReference type="Pfam" id="PF13683">
    <property type="entry name" value="rve_3"/>
    <property type="match status" value="1"/>
</dbReference>
<dbReference type="PANTHER" id="PTHR35004">
    <property type="entry name" value="TRANSPOSASE RV3428C-RELATED"/>
    <property type="match status" value="1"/>
</dbReference>
<dbReference type="SUPFAM" id="SSF53098">
    <property type="entry name" value="Ribonuclease H-like"/>
    <property type="match status" value="1"/>
</dbReference>
<sequence length="379" mass="42044">MEQRLAVLMEPGWSGRSVSEVCRRHGISRETFYDWQRRHDAEGLEGLAPRSRRPHRSPGLVGEMLTDRILELRKEQGWGPRKIRDRLVLDGMSPVPATSTVQQVLARHGDGALRRRRGAGPGGRDEGQRFTYAHGNELWQIDGAMHHLADGHGYWAVDIIDDHSRFCVGIELGQALTSSLAWTAMRTAVAGHGLPAGLLSDNGLCFTGRLRAVTVSFERQVTAAGVRLTHSRPYNPRCCGKIERLHQTARGWLARRPAPATMAQARALFAEFAEHYNTYRPHQGLDGALPAQRYRPGAPTVLPVLEVEPADAHLPAGALLREVNRGGRIGYAGRKLYLDARFAGLTVGLLRDKGRLHVYYGSSRIETFSIGATHPHPRR</sequence>
<dbReference type="InterPro" id="IPR036397">
    <property type="entry name" value="RNaseH_sf"/>
</dbReference>
<protein>
    <submittedName>
        <fullName evidence="2">IS481 family transposase</fullName>
    </submittedName>
</protein>
<dbReference type="SUPFAM" id="SSF46689">
    <property type="entry name" value="Homeodomain-like"/>
    <property type="match status" value="1"/>
</dbReference>
<dbReference type="InterPro" id="IPR012337">
    <property type="entry name" value="RNaseH-like_sf"/>
</dbReference>
<dbReference type="Gene3D" id="1.10.10.10">
    <property type="entry name" value="Winged helix-like DNA-binding domain superfamily/Winged helix DNA-binding domain"/>
    <property type="match status" value="1"/>
</dbReference>
<feature type="domain" description="Integrase catalytic" evidence="1">
    <location>
        <begin position="117"/>
        <end position="298"/>
    </location>
</feature>